<dbReference type="PROSITE" id="PS51186">
    <property type="entry name" value="GNAT"/>
    <property type="match status" value="1"/>
</dbReference>
<feature type="domain" description="N-acetyltransferase" evidence="3">
    <location>
        <begin position="6"/>
        <end position="170"/>
    </location>
</feature>
<name>A0ABT4XT47_9RHOB</name>
<evidence type="ECO:0000313" key="5">
    <source>
        <dbReference type="Proteomes" id="UP001210720"/>
    </source>
</evidence>
<evidence type="ECO:0000259" key="3">
    <source>
        <dbReference type="PROSITE" id="PS51186"/>
    </source>
</evidence>
<protein>
    <submittedName>
        <fullName evidence="4">GNAT family N-acetyltransferase</fullName>
    </submittedName>
</protein>
<evidence type="ECO:0000256" key="2">
    <source>
        <dbReference type="ARBA" id="ARBA00023315"/>
    </source>
</evidence>
<dbReference type="RefSeq" id="WP_271432489.1">
    <property type="nucleotide sequence ID" value="NZ_JAQIOY010000003.1"/>
</dbReference>
<evidence type="ECO:0000256" key="1">
    <source>
        <dbReference type="ARBA" id="ARBA00022679"/>
    </source>
</evidence>
<gene>
    <name evidence="4" type="ORF">PFY00_10395</name>
</gene>
<dbReference type="PANTHER" id="PTHR43877:SF2">
    <property type="entry name" value="AMINOALKYLPHOSPHONATE N-ACETYLTRANSFERASE-RELATED"/>
    <property type="match status" value="1"/>
</dbReference>
<accession>A0ABT4XT47</accession>
<proteinExistence type="predicted"/>
<keyword evidence="1" id="KW-0808">Transferase</keyword>
<evidence type="ECO:0000313" key="4">
    <source>
        <dbReference type="EMBL" id="MDA7425138.1"/>
    </source>
</evidence>
<sequence length="171" mass="18792">MASAAEFKRCETPEDFATLRELCWDYRDFLIGLGGPSARAVSHAYPEAGYAALMDRLPEEHAAPGGGTRLALLNGEVVACGMFRPIAPRTAEIKRVYVRDSARGHGVGRAMMERLIEDCQNAGHQRILMDTGKILKAAVSLYLSMGFALRGPYSDIPEDVAELLVFFEKEI</sequence>
<dbReference type="EMBL" id="JAQIOY010000003">
    <property type="protein sequence ID" value="MDA7425138.1"/>
    <property type="molecule type" value="Genomic_DNA"/>
</dbReference>
<dbReference type="InterPro" id="IPR016181">
    <property type="entry name" value="Acyl_CoA_acyltransferase"/>
</dbReference>
<dbReference type="InterPro" id="IPR050832">
    <property type="entry name" value="Bact_Acetyltransf"/>
</dbReference>
<dbReference type="Proteomes" id="UP001210720">
    <property type="component" value="Unassembled WGS sequence"/>
</dbReference>
<keyword evidence="5" id="KW-1185">Reference proteome</keyword>
<dbReference type="CDD" id="cd04301">
    <property type="entry name" value="NAT_SF"/>
    <property type="match status" value="1"/>
</dbReference>
<comment type="caution">
    <text evidence="4">The sequence shown here is derived from an EMBL/GenBank/DDBJ whole genome shotgun (WGS) entry which is preliminary data.</text>
</comment>
<dbReference type="PANTHER" id="PTHR43877">
    <property type="entry name" value="AMINOALKYLPHOSPHONATE N-ACETYLTRANSFERASE-RELATED-RELATED"/>
    <property type="match status" value="1"/>
</dbReference>
<dbReference type="InterPro" id="IPR000182">
    <property type="entry name" value="GNAT_dom"/>
</dbReference>
<dbReference type="SUPFAM" id="SSF55729">
    <property type="entry name" value="Acyl-CoA N-acyltransferases (Nat)"/>
    <property type="match status" value="1"/>
</dbReference>
<reference evidence="4 5" key="1">
    <citation type="submission" date="2023-01" db="EMBL/GenBank/DDBJ databases">
        <title>Thalassococcus onchidii sp. nov., isolated from a marine invertebrate from the South China Sea.</title>
        <authorList>
            <person name="Xu S."/>
            <person name="Liu Z."/>
            <person name="Xu Y."/>
        </authorList>
    </citation>
    <scope>NUCLEOTIDE SEQUENCE [LARGE SCALE GENOMIC DNA]</scope>
    <source>
        <strain evidence="4 5">KCTC 32084</strain>
    </source>
</reference>
<keyword evidence="2" id="KW-0012">Acyltransferase</keyword>
<dbReference type="Pfam" id="PF00583">
    <property type="entry name" value="Acetyltransf_1"/>
    <property type="match status" value="1"/>
</dbReference>
<organism evidence="4 5">
    <name type="scientific">Thalassococcus lentus</name>
    <dbReference type="NCBI Taxonomy" id="1210524"/>
    <lineage>
        <taxon>Bacteria</taxon>
        <taxon>Pseudomonadati</taxon>
        <taxon>Pseudomonadota</taxon>
        <taxon>Alphaproteobacteria</taxon>
        <taxon>Rhodobacterales</taxon>
        <taxon>Roseobacteraceae</taxon>
        <taxon>Thalassococcus</taxon>
    </lineage>
</organism>
<dbReference type="Gene3D" id="3.40.630.30">
    <property type="match status" value="1"/>
</dbReference>